<comment type="caution">
    <text evidence="5">The sequence shown here is derived from an EMBL/GenBank/DDBJ whole genome shotgun (WGS) entry which is preliminary data.</text>
</comment>
<dbReference type="GO" id="GO:0006352">
    <property type="term" value="P:DNA-templated transcription initiation"/>
    <property type="evidence" value="ECO:0007669"/>
    <property type="project" value="InterPro"/>
</dbReference>
<evidence type="ECO:0000256" key="3">
    <source>
        <dbReference type="ARBA" id="ARBA00023163"/>
    </source>
</evidence>
<dbReference type="Gene3D" id="1.10.10.10">
    <property type="entry name" value="Winged helix-like DNA-binding domain superfamily/Winged helix DNA-binding domain"/>
    <property type="match status" value="1"/>
</dbReference>
<evidence type="ECO:0000256" key="1">
    <source>
        <dbReference type="ARBA" id="ARBA00023015"/>
    </source>
</evidence>
<dbReference type="InterPro" id="IPR013324">
    <property type="entry name" value="RNA_pol_sigma_r3/r4-like"/>
</dbReference>
<gene>
    <name evidence="5" type="ORF">DZC52_03130</name>
</gene>
<reference evidence="5 6" key="1">
    <citation type="submission" date="2018-08" db="EMBL/GenBank/DDBJ databases">
        <title>Wenzhouxiangella salilacus sp. nov., a novel bacterium isolated from a saline lake in Xinjiang Province, China.</title>
        <authorList>
            <person name="Han S."/>
        </authorList>
    </citation>
    <scope>NUCLEOTIDE SEQUENCE [LARGE SCALE GENOMIC DNA]</scope>
    <source>
        <strain evidence="5 6">XDB06</strain>
    </source>
</reference>
<dbReference type="PANTHER" id="PTHR43133:SF39">
    <property type="entry name" value="SIMILAR TO RNA POLYMERASE SIGMA-E FACTOR"/>
    <property type="match status" value="1"/>
</dbReference>
<dbReference type="Proteomes" id="UP000260351">
    <property type="component" value="Unassembled WGS sequence"/>
</dbReference>
<dbReference type="PANTHER" id="PTHR43133">
    <property type="entry name" value="RNA POLYMERASE ECF-TYPE SIGMA FACTO"/>
    <property type="match status" value="1"/>
</dbReference>
<name>A0A3E1KBK4_9GAMM</name>
<dbReference type="EMBL" id="QUZK01000014">
    <property type="protein sequence ID" value="RFF32000.1"/>
    <property type="molecule type" value="Genomic_DNA"/>
</dbReference>
<dbReference type="InterPro" id="IPR053812">
    <property type="entry name" value="HTH_Sigma70_ECF-like"/>
</dbReference>
<dbReference type="InterPro" id="IPR011517">
    <property type="entry name" value="RNA_pol_sigma70_ECF-like"/>
</dbReference>
<proteinExistence type="predicted"/>
<dbReference type="InterPro" id="IPR039425">
    <property type="entry name" value="RNA_pol_sigma-70-like"/>
</dbReference>
<dbReference type="NCBIfam" id="TIGR02999">
    <property type="entry name" value="Sig-70_X6"/>
    <property type="match status" value="1"/>
</dbReference>
<dbReference type="SUPFAM" id="SSF88659">
    <property type="entry name" value="Sigma3 and sigma4 domains of RNA polymerase sigma factors"/>
    <property type="match status" value="1"/>
</dbReference>
<dbReference type="GO" id="GO:0016987">
    <property type="term" value="F:sigma factor activity"/>
    <property type="evidence" value="ECO:0007669"/>
    <property type="project" value="UniProtKB-KW"/>
</dbReference>
<accession>A0A3E1KBK4</accession>
<sequence>MHWMGSAAARWQEQRTGRGAVMSGDSIGAVPEHEVTRLLEEIRGEPDLFERLMPLVYDDMRRIGRAQRRRLGGSATLQTTALVHEAFLKMRRSAGGEIENRLHFQRLAACVMRQLILDYARKRLASKRGGDQVRDTFDESEYGGEDDDLVRVIAVDEALERMADSDRRMTEALTAQLYAGATVEEIGEMFGISSRTVIRDLRRARAWLRIELSDFDPAAGS</sequence>
<dbReference type="Pfam" id="PF07638">
    <property type="entry name" value="Sigma70_ECF"/>
    <property type="match status" value="1"/>
</dbReference>
<dbReference type="InterPro" id="IPR014284">
    <property type="entry name" value="RNA_pol_sigma-70_dom"/>
</dbReference>
<evidence type="ECO:0000313" key="5">
    <source>
        <dbReference type="EMBL" id="RFF32000.1"/>
    </source>
</evidence>
<organism evidence="5 6">
    <name type="scientific">Wenzhouxiangella sediminis</name>
    <dbReference type="NCBI Taxonomy" id="1792836"/>
    <lineage>
        <taxon>Bacteria</taxon>
        <taxon>Pseudomonadati</taxon>
        <taxon>Pseudomonadota</taxon>
        <taxon>Gammaproteobacteria</taxon>
        <taxon>Chromatiales</taxon>
        <taxon>Wenzhouxiangellaceae</taxon>
        <taxon>Wenzhouxiangella</taxon>
    </lineage>
</organism>
<protein>
    <submittedName>
        <fullName evidence="5">Sigma-70 family RNA polymerase sigma factor</fullName>
    </submittedName>
</protein>
<dbReference type="NCBIfam" id="TIGR02937">
    <property type="entry name" value="sigma70-ECF"/>
    <property type="match status" value="1"/>
</dbReference>
<keyword evidence="6" id="KW-1185">Reference proteome</keyword>
<evidence type="ECO:0000313" key="6">
    <source>
        <dbReference type="Proteomes" id="UP000260351"/>
    </source>
</evidence>
<keyword evidence="3" id="KW-0804">Transcription</keyword>
<dbReference type="OrthoDB" id="128473at2"/>
<dbReference type="InterPro" id="IPR036388">
    <property type="entry name" value="WH-like_DNA-bd_sf"/>
</dbReference>
<evidence type="ECO:0000256" key="2">
    <source>
        <dbReference type="ARBA" id="ARBA00023082"/>
    </source>
</evidence>
<evidence type="ECO:0000259" key="4">
    <source>
        <dbReference type="Pfam" id="PF07638"/>
    </source>
</evidence>
<keyword evidence="1" id="KW-0805">Transcription regulation</keyword>
<keyword evidence="2" id="KW-0731">Sigma factor</keyword>
<dbReference type="AlphaFoldDB" id="A0A3E1KBK4"/>
<feature type="domain" description="RNA polymerase sigma-70 ECF-like HTH" evidence="4">
    <location>
        <begin position="33"/>
        <end position="213"/>
    </location>
</feature>